<sequence>MTYRVADNRTYSSISENNHRFKIVLLGESEVGKSSLVDRFVKNQFHEFPQNTIGAAYFTKTVLINDLTVQLEIWDTAGQERYHVLAPMYYRRTQAAIIVYDITDHVTFEKAKKWIKELQNQVPSTLTMLVGNKLDLNICRSVEFDELQKFADENNLLFMETSAKHSVNVTDVFKTIARKLSKIETANADDGRSQHLLVGSENDDKRNCCM</sequence>
<dbReference type="EMBL" id="CABPRJ010000965">
    <property type="protein sequence ID" value="VVC33251.1"/>
    <property type="molecule type" value="Genomic_DNA"/>
</dbReference>
<evidence type="ECO:0000256" key="2">
    <source>
        <dbReference type="ARBA" id="ARBA00022741"/>
    </source>
</evidence>
<keyword evidence="4" id="KW-1185">Reference proteome</keyword>
<name>A0A5E4MLW8_9HEMI</name>
<dbReference type="SUPFAM" id="SSF52540">
    <property type="entry name" value="P-loop containing nucleoside triphosphate hydrolases"/>
    <property type="match status" value="1"/>
</dbReference>
<reference evidence="3 4" key="1">
    <citation type="submission" date="2019-08" db="EMBL/GenBank/DDBJ databases">
        <authorList>
            <person name="Alioto T."/>
            <person name="Alioto T."/>
            <person name="Gomez Garrido J."/>
        </authorList>
    </citation>
    <scope>NUCLEOTIDE SEQUENCE [LARGE SCALE GENOMIC DNA]</scope>
</reference>
<dbReference type="InterPro" id="IPR027417">
    <property type="entry name" value="P-loop_NTPase"/>
</dbReference>
<dbReference type="PROSITE" id="PS51419">
    <property type="entry name" value="RAB"/>
    <property type="match status" value="1"/>
</dbReference>
<dbReference type="CDD" id="cd01860">
    <property type="entry name" value="Rab5_related"/>
    <property type="match status" value="1"/>
</dbReference>
<dbReference type="InterPro" id="IPR001806">
    <property type="entry name" value="Small_GTPase"/>
</dbReference>
<dbReference type="InterPro" id="IPR005225">
    <property type="entry name" value="Small_GTP-bd"/>
</dbReference>
<organism evidence="3 4">
    <name type="scientific">Cinara cedri</name>
    <dbReference type="NCBI Taxonomy" id="506608"/>
    <lineage>
        <taxon>Eukaryota</taxon>
        <taxon>Metazoa</taxon>
        <taxon>Ecdysozoa</taxon>
        <taxon>Arthropoda</taxon>
        <taxon>Hexapoda</taxon>
        <taxon>Insecta</taxon>
        <taxon>Pterygota</taxon>
        <taxon>Neoptera</taxon>
        <taxon>Paraneoptera</taxon>
        <taxon>Hemiptera</taxon>
        <taxon>Sternorrhyncha</taxon>
        <taxon>Aphidomorpha</taxon>
        <taxon>Aphidoidea</taxon>
        <taxon>Aphididae</taxon>
        <taxon>Lachninae</taxon>
        <taxon>Cinara</taxon>
    </lineage>
</organism>
<evidence type="ECO:0000313" key="3">
    <source>
        <dbReference type="EMBL" id="VVC33251.1"/>
    </source>
</evidence>
<accession>A0A5E4MLW8</accession>
<proteinExistence type="inferred from homology"/>
<protein>
    <submittedName>
        <fullName evidence="3">Small GTP-binding protein domain,P-loop containing nucleoside triphosphate hydrolase,Small GTPase</fullName>
    </submittedName>
</protein>
<dbReference type="Gene3D" id="3.40.50.300">
    <property type="entry name" value="P-loop containing nucleotide triphosphate hydrolases"/>
    <property type="match status" value="1"/>
</dbReference>
<dbReference type="SMART" id="SM00174">
    <property type="entry name" value="RHO"/>
    <property type="match status" value="1"/>
</dbReference>
<dbReference type="SMART" id="SM00176">
    <property type="entry name" value="RAN"/>
    <property type="match status" value="1"/>
</dbReference>
<dbReference type="PROSITE" id="PS51421">
    <property type="entry name" value="RAS"/>
    <property type="match status" value="1"/>
</dbReference>
<dbReference type="PANTHER" id="PTHR47978">
    <property type="match status" value="1"/>
</dbReference>
<dbReference type="NCBIfam" id="TIGR00231">
    <property type="entry name" value="small_GTP"/>
    <property type="match status" value="1"/>
</dbReference>
<dbReference type="FunFam" id="3.40.50.300:FF:000823">
    <property type="entry name" value="Small GTPase RAB, putative"/>
    <property type="match status" value="1"/>
</dbReference>
<dbReference type="Pfam" id="PF00071">
    <property type="entry name" value="Ras"/>
    <property type="match status" value="1"/>
</dbReference>
<dbReference type="AlphaFoldDB" id="A0A5E4MLW8"/>
<dbReference type="PROSITE" id="PS51420">
    <property type="entry name" value="RHO"/>
    <property type="match status" value="1"/>
</dbReference>
<dbReference type="SMART" id="SM00175">
    <property type="entry name" value="RAB"/>
    <property type="match status" value="1"/>
</dbReference>
<dbReference type="Proteomes" id="UP000325440">
    <property type="component" value="Unassembled WGS sequence"/>
</dbReference>
<dbReference type="PRINTS" id="PR00449">
    <property type="entry name" value="RASTRNSFRMNG"/>
</dbReference>
<dbReference type="GO" id="GO:0005525">
    <property type="term" value="F:GTP binding"/>
    <property type="evidence" value="ECO:0007669"/>
    <property type="project" value="InterPro"/>
</dbReference>
<keyword evidence="2" id="KW-0547">Nucleotide-binding</keyword>
<dbReference type="GO" id="GO:0003924">
    <property type="term" value="F:GTPase activity"/>
    <property type="evidence" value="ECO:0007669"/>
    <property type="project" value="InterPro"/>
</dbReference>
<dbReference type="SMART" id="SM00173">
    <property type="entry name" value="RAS"/>
    <property type="match status" value="1"/>
</dbReference>
<gene>
    <name evidence="3" type="ORF">CINCED_3A016058</name>
</gene>
<comment type="similarity">
    <text evidence="1">Belongs to the small GTPase superfamily. Rab family.</text>
</comment>
<keyword evidence="3" id="KW-0378">Hydrolase</keyword>
<evidence type="ECO:0000256" key="1">
    <source>
        <dbReference type="ARBA" id="ARBA00006270"/>
    </source>
</evidence>
<evidence type="ECO:0000313" key="4">
    <source>
        <dbReference type="Proteomes" id="UP000325440"/>
    </source>
</evidence>